<comment type="caution">
    <text evidence="1">The sequence shown here is derived from an EMBL/GenBank/DDBJ whole genome shotgun (WGS) entry which is preliminary data.</text>
</comment>
<evidence type="ECO:0000313" key="1">
    <source>
        <dbReference type="EMBL" id="RDL30135.1"/>
    </source>
</evidence>
<reference evidence="1 2" key="1">
    <citation type="journal article" date="2018" name="IMA Fungus">
        <title>IMA Genome-F 9: Draft genome sequence of Annulohypoxylon stygium, Aspergillus mulundensis, Berkeleyomyces basicola (syn. Thielaviopsis basicola), Ceratocystis smalleyi, two Cercospora beticola strains, Coleophoma cylindrospora, Fusarium fracticaudum, Phialophora cf. hyalina, and Morchella septimelata.</title>
        <authorList>
            <person name="Wingfield B.D."/>
            <person name="Bills G.F."/>
            <person name="Dong Y."/>
            <person name="Huang W."/>
            <person name="Nel W.J."/>
            <person name="Swalarsk-Parry B.S."/>
            <person name="Vaghefi N."/>
            <person name="Wilken P.M."/>
            <person name="An Z."/>
            <person name="de Beer Z.W."/>
            <person name="De Vos L."/>
            <person name="Chen L."/>
            <person name="Duong T.A."/>
            <person name="Gao Y."/>
            <person name="Hammerbacher A."/>
            <person name="Kikkert J.R."/>
            <person name="Li Y."/>
            <person name="Li H."/>
            <person name="Li K."/>
            <person name="Li Q."/>
            <person name="Liu X."/>
            <person name="Ma X."/>
            <person name="Naidoo K."/>
            <person name="Pethybridge S.J."/>
            <person name="Sun J."/>
            <person name="Steenkamp E.T."/>
            <person name="van der Nest M.A."/>
            <person name="van Wyk S."/>
            <person name="Wingfield M.J."/>
            <person name="Xiong C."/>
            <person name="Yue Q."/>
            <person name="Zhang X."/>
        </authorList>
    </citation>
    <scope>NUCLEOTIDE SEQUENCE [LARGE SCALE GENOMIC DNA]</scope>
    <source>
        <strain evidence="1 2">BP 5553</strain>
    </source>
</reference>
<organism evidence="1 2">
    <name type="scientific">Venustampulla echinocandica</name>
    <dbReference type="NCBI Taxonomy" id="2656787"/>
    <lineage>
        <taxon>Eukaryota</taxon>
        <taxon>Fungi</taxon>
        <taxon>Dikarya</taxon>
        <taxon>Ascomycota</taxon>
        <taxon>Pezizomycotina</taxon>
        <taxon>Leotiomycetes</taxon>
        <taxon>Helotiales</taxon>
        <taxon>Pleuroascaceae</taxon>
        <taxon>Venustampulla</taxon>
    </lineage>
</organism>
<keyword evidence="2" id="KW-1185">Reference proteome</keyword>
<dbReference type="RefSeq" id="XP_031864743.1">
    <property type="nucleotide sequence ID" value="XM_032019036.1"/>
</dbReference>
<dbReference type="Proteomes" id="UP000254866">
    <property type="component" value="Unassembled WGS sequence"/>
</dbReference>
<name>A0A370T988_9HELO</name>
<gene>
    <name evidence="1" type="ORF">BP5553_10413</name>
</gene>
<sequence length="68" mass="7063">MSVLMKWASCPITALAGPQDSAPPPAYPWSAGIASADHSTKNPNCWSSATTGAAYSGTTELKRIRPSV</sequence>
<dbReference type="GeneID" id="43603262"/>
<protein>
    <submittedName>
        <fullName evidence="1">Uncharacterized protein</fullName>
    </submittedName>
</protein>
<dbReference type="EMBL" id="NPIC01000016">
    <property type="protein sequence ID" value="RDL30135.1"/>
    <property type="molecule type" value="Genomic_DNA"/>
</dbReference>
<evidence type="ECO:0000313" key="2">
    <source>
        <dbReference type="Proteomes" id="UP000254866"/>
    </source>
</evidence>
<accession>A0A370T988</accession>
<dbReference type="AlphaFoldDB" id="A0A370T988"/>
<proteinExistence type="predicted"/>